<proteinExistence type="predicted"/>
<dbReference type="VEuPathDB" id="FungiDB:HCDG_04209"/>
<evidence type="ECO:0000313" key="1">
    <source>
        <dbReference type="EMBL" id="EER41562.1"/>
    </source>
</evidence>
<gene>
    <name evidence="1" type="ORF">HCDG_04209</name>
</gene>
<dbReference type="AlphaFoldDB" id="C6HDC8"/>
<protein>
    <submittedName>
        <fullName evidence="1">Uncharacterized protein</fullName>
    </submittedName>
</protein>
<sequence length="133" mass="14975">MTLEAQYLPSTNKLHASPAVADGKLHTGRCADLSPPIDWRRRAALESRQRWHSALRDATSITPAYQCDVTPVALRSPTWLELGYGETKKCGQAMFELTTQPAKTNWPDDFNLTVRNSTRTPKTEIDRPITPLR</sequence>
<organism evidence="1 2">
    <name type="scientific">Ajellomyces capsulatus (strain H143)</name>
    <name type="common">Darling's disease fungus</name>
    <name type="synonym">Histoplasma capsulatum</name>
    <dbReference type="NCBI Taxonomy" id="544712"/>
    <lineage>
        <taxon>Eukaryota</taxon>
        <taxon>Fungi</taxon>
        <taxon>Dikarya</taxon>
        <taxon>Ascomycota</taxon>
        <taxon>Pezizomycotina</taxon>
        <taxon>Eurotiomycetes</taxon>
        <taxon>Eurotiomycetidae</taxon>
        <taxon>Onygenales</taxon>
        <taxon>Ajellomycetaceae</taxon>
        <taxon>Histoplasma</taxon>
    </lineage>
</organism>
<dbReference type="HOGENOM" id="CLU_1906164_0_0_1"/>
<reference evidence="2" key="1">
    <citation type="submission" date="2009-05" db="EMBL/GenBank/DDBJ databases">
        <title>The genome sequence of Ajellomyces capsulatus strain H143.</title>
        <authorList>
            <person name="Champion M."/>
            <person name="Cuomo C.A."/>
            <person name="Ma L.-J."/>
            <person name="Henn M.R."/>
            <person name="Sil A."/>
            <person name="Goldman B."/>
            <person name="Young S.K."/>
            <person name="Kodira C.D."/>
            <person name="Zeng Q."/>
            <person name="Koehrsen M."/>
            <person name="Alvarado L."/>
            <person name="Berlin A.M."/>
            <person name="Borenstein D."/>
            <person name="Chen Z."/>
            <person name="Engels R."/>
            <person name="Freedman E."/>
            <person name="Gellesch M."/>
            <person name="Goldberg J."/>
            <person name="Griggs A."/>
            <person name="Gujja S."/>
            <person name="Heiman D.I."/>
            <person name="Hepburn T.A."/>
            <person name="Howarth C."/>
            <person name="Jen D."/>
            <person name="Larson L."/>
            <person name="Lewis B."/>
            <person name="Mehta T."/>
            <person name="Park D."/>
            <person name="Pearson M."/>
            <person name="Roberts A."/>
            <person name="Saif S."/>
            <person name="Shea T.D."/>
            <person name="Shenoy N."/>
            <person name="Sisk P."/>
            <person name="Stolte C."/>
            <person name="Sykes S."/>
            <person name="Walk T."/>
            <person name="White J."/>
            <person name="Yandava C."/>
            <person name="Klein B."/>
            <person name="McEwen J.G."/>
            <person name="Puccia R."/>
            <person name="Goldman G.H."/>
            <person name="Felipe M.S."/>
            <person name="Nino-Vega G."/>
            <person name="San-Blas G."/>
            <person name="Taylor J.W."/>
            <person name="Mendoza L."/>
            <person name="Galagan J.E."/>
            <person name="Nusbaum C."/>
            <person name="Birren B.W."/>
        </authorList>
    </citation>
    <scope>NUCLEOTIDE SEQUENCE [LARGE SCALE GENOMIC DNA]</scope>
    <source>
        <strain evidence="2">H143</strain>
    </source>
</reference>
<name>C6HDC8_AJECH</name>
<evidence type="ECO:0000313" key="2">
    <source>
        <dbReference type="Proteomes" id="UP000002624"/>
    </source>
</evidence>
<dbReference type="EMBL" id="GG692423">
    <property type="protein sequence ID" value="EER41562.1"/>
    <property type="molecule type" value="Genomic_DNA"/>
</dbReference>
<dbReference type="Proteomes" id="UP000002624">
    <property type="component" value="Unassembled WGS sequence"/>
</dbReference>
<accession>C6HDC8</accession>